<dbReference type="Gene3D" id="2.20.28.120">
    <property type="entry name" value="Ribosomal protein L33"/>
    <property type="match status" value="1"/>
</dbReference>
<dbReference type="GO" id="GO:0005737">
    <property type="term" value="C:cytoplasm"/>
    <property type="evidence" value="ECO:0007669"/>
    <property type="project" value="UniProtKB-ARBA"/>
</dbReference>
<keyword evidence="2 5" id="KW-0689">Ribosomal protein</keyword>
<name>A0A0D8HLI2_9ACTN</name>
<comment type="similarity">
    <text evidence="1 5">Belongs to the bacterial ribosomal protein bL33 family.</text>
</comment>
<dbReference type="NCBIfam" id="NF001860">
    <property type="entry name" value="PRK00595.1"/>
    <property type="match status" value="1"/>
</dbReference>
<dbReference type="PANTHER" id="PTHR43168">
    <property type="entry name" value="50S RIBOSOMAL PROTEIN L33, CHLOROPLASTIC"/>
    <property type="match status" value="1"/>
</dbReference>
<dbReference type="Pfam" id="PF00471">
    <property type="entry name" value="Ribosomal_L33"/>
    <property type="match status" value="1"/>
</dbReference>
<keyword evidence="3 5" id="KW-0687">Ribonucleoprotein</keyword>
<dbReference type="PANTHER" id="PTHR43168:SF2">
    <property type="entry name" value="LARGE RIBOSOMAL SUBUNIT PROTEIN BL33C"/>
    <property type="match status" value="1"/>
</dbReference>
<dbReference type="NCBIfam" id="NF001764">
    <property type="entry name" value="PRK00504.1"/>
    <property type="match status" value="1"/>
</dbReference>
<comment type="caution">
    <text evidence="6">The sequence shown here is derived from an EMBL/GenBank/DDBJ whole genome shotgun (WGS) entry which is preliminary data.</text>
</comment>
<dbReference type="InterPro" id="IPR038584">
    <property type="entry name" value="Ribosomal_bL33_sf"/>
</dbReference>
<proteinExistence type="inferred from homology"/>
<keyword evidence="7" id="KW-1185">Reference proteome</keyword>
<dbReference type="InterPro" id="IPR011332">
    <property type="entry name" value="Ribosomal_zn-bd"/>
</dbReference>
<dbReference type="RefSeq" id="WP_082058425.1">
    <property type="nucleotide sequence ID" value="NZ_JXYS01000012.1"/>
</dbReference>
<evidence type="ECO:0000256" key="3">
    <source>
        <dbReference type="ARBA" id="ARBA00023274"/>
    </source>
</evidence>
<protein>
    <recommendedName>
        <fullName evidence="4 5">Large ribosomal subunit protein bL33</fullName>
    </recommendedName>
</protein>
<dbReference type="Proteomes" id="UP000032360">
    <property type="component" value="Unassembled WGS sequence"/>
</dbReference>
<dbReference type="HAMAP" id="MF_00294">
    <property type="entry name" value="Ribosomal_bL33"/>
    <property type="match status" value="1"/>
</dbReference>
<evidence type="ECO:0000313" key="7">
    <source>
        <dbReference type="Proteomes" id="UP000032360"/>
    </source>
</evidence>
<evidence type="ECO:0000256" key="5">
    <source>
        <dbReference type="HAMAP-Rule" id="MF_00294"/>
    </source>
</evidence>
<dbReference type="STRING" id="1280514.AXFE_05510"/>
<dbReference type="GO" id="GO:0005840">
    <property type="term" value="C:ribosome"/>
    <property type="evidence" value="ECO:0007669"/>
    <property type="project" value="UniProtKB-KW"/>
</dbReference>
<dbReference type="GO" id="GO:0006412">
    <property type="term" value="P:translation"/>
    <property type="evidence" value="ECO:0007669"/>
    <property type="project" value="UniProtKB-UniRule"/>
</dbReference>
<gene>
    <name evidence="6" type="primary">rpmGA</name>
    <name evidence="5" type="synonym">rpmG</name>
    <name evidence="6" type="ORF">AXFE_05510</name>
</gene>
<dbReference type="EMBL" id="JXYS01000012">
    <property type="protein sequence ID" value="KJF18602.1"/>
    <property type="molecule type" value="Genomic_DNA"/>
</dbReference>
<dbReference type="AlphaFoldDB" id="A0A0D8HLI2"/>
<dbReference type="NCBIfam" id="TIGR01023">
    <property type="entry name" value="rpmG_bact"/>
    <property type="match status" value="1"/>
</dbReference>
<evidence type="ECO:0000256" key="4">
    <source>
        <dbReference type="ARBA" id="ARBA00035176"/>
    </source>
</evidence>
<dbReference type="GO" id="GO:1990904">
    <property type="term" value="C:ribonucleoprotein complex"/>
    <property type="evidence" value="ECO:0007669"/>
    <property type="project" value="UniProtKB-KW"/>
</dbReference>
<evidence type="ECO:0000256" key="2">
    <source>
        <dbReference type="ARBA" id="ARBA00022980"/>
    </source>
</evidence>
<dbReference type="OrthoDB" id="21586at2"/>
<reference evidence="6 7" key="1">
    <citation type="submission" date="2015-01" db="EMBL/GenBank/DDBJ databases">
        <title>Draft genome of the acidophilic iron oxidizer Acidithrix ferrooxidans strain Py-F3.</title>
        <authorList>
            <person name="Poehlein A."/>
            <person name="Eisen S."/>
            <person name="Schloemann M."/>
            <person name="Johnson B.D."/>
            <person name="Daniel R."/>
            <person name="Muehling M."/>
        </authorList>
    </citation>
    <scope>NUCLEOTIDE SEQUENCE [LARGE SCALE GENOMIC DNA]</scope>
    <source>
        <strain evidence="6 7">Py-F3</strain>
    </source>
</reference>
<organism evidence="6 7">
    <name type="scientific">Acidithrix ferrooxidans</name>
    <dbReference type="NCBI Taxonomy" id="1280514"/>
    <lineage>
        <taxon>Bacteria</taxon>
        <taxon>Bacillati</taxon>
        <taxon>Actinomycetota</taxon>
        <taxon>Acidimicrobiia</taxon>
        <taxon>Acidimicrobiales</taxon>
        <taxon>Acidimicrobiaceae</taxon>
        <taxon>Acidithrix</taxon>
    </lineage>
</organism>
<accession>A0A0D8HLI2</accession>
<dbReference type="GO" id="GO:0003735">
    <property type="term" value="F:structural constituent of ribosome"/>
    <property type="evidence" value="ECO:0007669"/>
    <property type="project" value="InterPro"/>
</dbReference>
<evidence type="ECO:0000256" key="1">
    <source>
        <dbReference type="ARBA" id="ARBA00007596"/>
    </source>
</evidence>
<sequence>MAKNEKRIKVTLACETCKRRNYITTKNRINDRERIEMKKYCRWDRQHTTHKETR</sequence>
<dbReference type="InterPro" id="IPR001705">
    <property type="entry name" value="Ribosomal_bL33"/>
</dbReference>
<evidence type="ECO:0000313" key="6">
    <source>
        <dbReference type="EMBL" id="KJF18602.1"/>
    </source>
</evidence>
<dbReference type="SUPFAM" id="SSF57829">
    <property type="entry name" value="Zn-binding ribosomal proteins"/>
    <property type="match status" value="1"/>
</dbReference>